<dbReference type="PANTHER" id="PTHR10695:SF46">
    <property type="entry name" value="BIFUNCTIONAL COENZYME A SYNTHASE-RELATED"/>
    <property type="match status" value="1"/>
</dbReference>
<name>A0A940NHB2_9BACI</name>
<protein>
    <recommendedName>
        <fullName evidence="5 6">Dephospho-CoA kinase</fullName>
        <ecNumber evidence="5 6">2.7.1.24</ecNumber>
    </recommendedName>
    <alternativeName>
        <fullName evidence="5">Dephosphocoenzyme A kinase</fullName>
    </alternativeName>
</protein>
<sequence length="200" mass="22224">MGMVLGLTGSIASGKSTVSKMISEIGIPIVDADVIAKQVVEVGQVAYQNIIDTFGTEILLENGEINRPALGAIIFHDPGRREELNKIVHPEVRKVMLQQSKALLDEGHRIVILDIPLLFESKLTSLVEKTIVVYVDEENQIKRLMERNKLSEEEAMARIKSQIPVSEKVKLADYVIDNNGTIEHTNKQVITLMTKIIGNK</sequence>
<comment type="pathway">
    <text evidence="5">Cofactor biosynthesis; coenzyme A biosynthesis; CoA from (R)-pantothenate: step 5/5.</text>
</comment>
<dbReference type="CDD" id="cd02022">
    <property type="entry name" value="DPCK"/>
    <property type="match status" value="1"/>
</dbReference>
<dbReference type="PROSITE" id="PS51219">
    <property type="entry name" value="DPCK"/>
    <property type="match status" value="1"/>
</dbReference>
<evidence type="ECO:0000256" key="1">
    <source>
        <dbReference type="ARBA" id="ARBA00009018"/>
    </source>
</evidence>
<dbReference type="InterPro" id="IPR027417">
    <property type="entry name" value="P-loop_NTPase"/>
</dbReference>
<keyword evidence="8" id="KW-1185">Reference proteome</keyword>
<dbReference type="GO" id="GO:0004140">
    <property type="term" value="F:dephospho-CoA kinase activity"/>
    <property type="evidence" value="ECO:0007669"/>
    <property type="project" value="UniProtKB-UniRule"/>
</dbReference>
<feature type="binding site" evidence="5">
    <location>
        <begin position="12"/>
        <end position="17"/>
    </location>
    <ligand>
        <name>ATP</name>
        <dbReference type="ChEBI" id="CHEBI:30616"/>
    </ligand>
</feature>
<comment type="caution">
    <text evidence="7">The sequence shown here is derived from an EMBL/GenBank/DDBJ whole genome shotgun (WGS) entry which is preliminary data.</text>
</comment>
<keyword evidence="2 5" id="KW-0547">Nucleotide-binding</keyword>
<dbReference type="EC" id="2.7.1.24" evidence="5 6"/>
<evidence type="ECO:0000256" key="4">
    <source>
        <dbReference type="ARBA" id="ARBA00022993"/>
    </source>
</evidence>
<organism evidence="7 8">
    <name type="scientific">Gottfriedia endophytica</name>
    <dbReference type="NCBI Taxonomy" id="2820819"/>
    <lineage>
        <taxon>Bacteria</taxon>
        <taxon>Bacillati</taxon>
        <taxon>Bacillota</taxon>
        <taxon>Bacilli</taxon>
        <taxon>Bacillales</taxon>
        <taxon>Bacillaceae</taxon>
        <taxon>Gottfriedia</taxon>
    </lineage>
</organism>
<dbReference type="GO" id="GO:0005524">
    <property type="term" value="F:ATP binding"/>
    <property type="evidence" value="ECO:0007669"/>
    <property type="project" value="UniProtKB-UniRule"/>
</dbReference>
<evidence type="ECO:0000256" key="6">
    <source>
        <dbReference type="NCBIfam" id="TIGR00152"/>
    </source>
</evidence>
<proteinExistence type="inferred from homology"/>
<dbReference type="GO" id="GO:0005737">
    <property type="term" value="C:cytoplasm"/>
    <property type="evidence" value="ECO:0007669"/>
    <property type="project" value="UniProtKB-SubCell"/>
</dbReference>
<dbReference type="NCBIfam" id="TIGR00152">
    <property type="entry name" value="dephospho-CoA kinase"/>
    <property type="match status" value="1"/>
</dbReference>
<comment type="function">
    <text evidence="5">Catalyzes the phosphorylation of the 3'-hydroxyl group of dephosphocoenzyme A to form coenzyme A.</text>
</comment>
<evidence type="ECO:0000256" key="5">
    <source>
        <dbReference type="HAMAP-Rule" id="MF_00376"/>
    </source>
</evidence>
<dbReference type="PANTHER" id="PTHR10695">
    <property type="entry name" value="DEPHOSPHO-COA KINASE-RELATED"/>
    <property type="match status" value="1"/>
</dbReference>
<dbReference type="Proteomes" id="UP000682134">
    <property type="component" value="Unassembled WGS sequence"/>
</dbReference>
<comment type="catalytic activity">
    <reaction evidence="5">
        <text>3'-dephospho-CoA + ATP = ADP + CoA + H(+)</text>
        <dbReference type="Rhea" id="RHEA:18245"/>
        <dbReference type="ChEBI" id="CHEBI:15378"/>
        <dbReference type="ChEBI" id="CHEBI:30616"/>
        <dbReference type="ChEBI" id="CHEBI:57287"/>
        <dbReference type="ChEBI" id="CHEBI:57328"/>
        <dbReference type="ChEBI" id="CHEBI:456216"/>
        <dbReference type="EC" id="2.7.1.24"/>
    </reaction>
</comment>
<evidence type="ECO:0000313" key="7">
    <source>
        <dbReference type="EMBL" id="MBP0724032.1"/>
    </source>
</evidence>
<reference evidence="7" key="1">
    <citation type="submission" date="2021-04" db="EMBL/GenBank/DDBJ databases">
        <title>Genome seq and assembly of Bacillus sp.</title>
        <authorList>
            <person name="Chhetri G."/>
        </authorList>
    </citation>
    <scope>NUCLEOTIDE SEQUENCE</scope>
    <source>
        <strain evidence="7">RG28</strain>
    </source>
</reference>
<comment type="subcellular location">
    <subcellularLocation>
        <location evidence="5">Cytoplasm</location>
    </subcellularLocation>
</comment>
<keyword evidence="3 5" id="KW-0067">ATP-binding</keyword>
<dbReference type="GO" id="GO:0015937">
    <property type="term" value="P:coenzyme A biosynthetic process"/>
    <property type="evidence" value="ECO:0007669"/>
    <property type="project" value="UniProtKB-UniRule"/>
</dbReference>
<dbReference type="RefSeq" id="WP_209402059.1">
    <property type="nucleotide sequence ID" value="NZ_JAGIYQ010000001.1"/>
</dbReference>
<dbReference type="HAMAP" id="MF_00376">
    <property type="entry name" value="Dephospho_CoA_kinase"/>
    <property type="match status" value="1"/>
</dbReference>
<keyword evidence="4 5" id="KW-0173">Coenzyme A biosynthesis</keyword>
<comment type="similarity">
    <text evidence="1 5">Belongs to the CoaE family.</text>
</comment>
<dbReference type="Gene3D" id="3.40.50.300">
    <property type="entry name" value="P-loop containing nucleotide triphosphate hydrolases"/>
    <property type="match status" value="1"/>
</dbReference>
<evidence type="ECO:0000256" key="2">
    <source>
        <dbReference type="ARBA" id="ARBA00022741"/>
    </source>
</evidence>
<dbReference type="EMBL" id="JAGIYQ010000001">
    <property type="protein sequence ID" value="MBP0724032.1"/>
    <property type="molecule type" value="Genomic_DNA"/>
</dbReference>
<keyword evidence="5 7" id="KW-0418">Kinase</keyword>
<gene>
    <name evidence="5" type="primary">coaE</name>
    <name evidence="7" type="ORF">J5Y03_02395</name>
</gene>
<dbReference type="InterPro" id="IPR001977">
    <property type="entry name" value="Depp_CoAkinase"/>
</dbReference>
<evidence type="ECO:0000313" key="8">
    <source>
        <dbReference type="Proteomes" id="UP000682134"/>
    </source>
</evidence>
<dbReference type="Pfam" id="PF01121">
    <property type="entry name" value="CoaE"/>
    <property type="match status" value="1"/>
</dbReference>
<dbReference type="SUPFAM" id="SSF52540">
    <property type="entry name" value="P-loop containing nucleoside triphosphate hydrolases"/>
    <property type="match status" value="1"/>
</dbReference>
<dbReference type="FunFam" id="3.40.50.300:FF:000485">
    <property type="entry name" value="Dephospho-CoA kinase CAB5"/>
    <property type="match status" value="1"/>
</dbReference>
<evidence type="ECO:0000256" key="3">
    <source>
        <dbReference type="ARBA" id="ARBA00022840"/>
    </source>
</evidence>
<keyword evidence="5" id="KW-0963">Cytoplasm</keyword>
<dbReference type="AlphaFoldDB" id="A0A940NHB2"/>
<accession>A0A940NHB2</accession>
<keyword evidence="5 7" id="KW-0808">Transferase</keyword>